<gene>
    <name evidence="1" type="primary">Bm9188</name>
    <name evidence="1" type="ORF">BM_Bm9188</name>
</gene>
<protein>
    <submittedName>
        <fullName evidence="1">Bm9188</fullName>
    </submittedName>
</protein>
<reference evidence="1" key="1">
    <citation type="journal article" date="2007" name="Science">
        <title>Draft genome of the filarial nematode parasite Brugia malayi.</title>
        <authorList>
            <person name="Ghedin E."/>
            <person name="Wang S."/>
            <person name="Spiro D."/>
            <person name="Caler E."/>
            <person name="Zhao Q."/>
            <person name="Crabtree J."/>
            <person name="Allen J.E."/>
            <person name="Delcher A.L."/>
            <person name="Guiliano D.B."/>
            <person name="Miranda-Saavedra D."/>
            <person name="Angiuoli S.V."/>
            <person name="Creasy T."/>
            <person name="Amedeo P."/>
            <person name="Haas B."/>
            <person name="El-Sayed N.M."/>
            <person name="Wortman J.R."/>
            <person name="Feldblyum T."/>
            <person name="Tallon L."/>
            <person name="Schatz M."/>
            <person name="Shumway M."/>
            <person name="Koo H."/>
            <person name="Salzberg S.L."/>
            <person name="Schobel S."/>
            <person name="Pertea M."/>
            <person name="Pop M."/>
            <person name="White O."/>
            <person name="Barton G.J."/>
            <person name="Carlow C.K."/>
            <person name="Crawford M.J."/>
            <person name="Daub J."/>
            <person name="Dimmic M.W."/>
            <person name="Estes C.F."/>
            <person name="Foster J.M."/>
            <person name="Ganatra M."/>
            <person name="Gregory W.F."/>
            <person name="Johnson N.M."/>
            <person name="Jin J."/>
            <person name="Komuniecki R."/>
            <person name="Korf I."/>
            <person name="Kumar S."/>
            <person name="Laney S."/>
            <person name="Li B.W."/>
            <person name="Li W."/>
            <person name="Lindblom T.H."/>
            <person name="Lustigman S."/>
            <person name="Ma D."/>
            <person name="Maina C.V."/>
            <person name="Martin D.M."/>
            <person name="McCarter J.P."/>
            <person name="McReynolds L."/>
            <person name="Mitreva M."/>
            <person name="Nutman T.B."/>
            <person name="Parkinson J."/>
            <person name="Peregrin-Alvarez J.M."/>
            <person name="Poole C."/>
            <person name="Ren Q."/>
            <person name="Saunders L."/>
            <person name="Sluder A.E."/>
            <person name="Smith K."/>
            <person name="Stanke M."/>
            <person name="Unnasch T.R."/>
            <person name="Ware J."/>
            <person name="Wei A.D."/>
            <person name="Weil G."/>
            <person name="Williams D.J."/>
            <person name="Zhang Y."/>
            <person name="Williams S.A."/>
            <person name="Fraser-Liggett C."/>
            <person name="Slatko B."/>
            <person name="Blaxter M.L."/>
            <person name="Scott A.L."/>
        </authorList>
    </citation>
    <scope>NUCLEOTIDE SEQUENCE</scope>
    <source>
        <strain evidence="1">FR3</strain>
    </source>
</reference>
<dbReference type="EMBL" id="LN856865">
    <property type="protein sequence ID" value="CDP93106.1"/>
    <property type="molecule type" value="Genomic_DNA"/>
</dbReference>
<name>A0A1I9G0Q9_BRUMA</name>
<evidence type="ECO:0000313" key="1">
    <source>
        <dbReference type="EMBL" id="CDP93106.1"/>
    </source>
</evidence>
<accession>A0A1I9G0Q9</accession>
<organism evidence="1">
    <name type="scientific">Brugia malayi</name>
    <name type="common">Filarial nematode worm</name>
    <dbReference type="NCBI Taxonomy" id="6279"/>
    <lineage>
        <taxon>Eukaryota</taxon>
        <taxon>Metazoa</taxon>
        <taxon>Ecdysozoa</taxon>
        <taxon>Nematoda</taxon>
        <taxon>Chromadorea</taxon>
        <taxon>Rhabditida</taxon>
        <taxon>Spirurina</taxon>
        <taxon>Spiruromorpha</taxon>
        <taxon>Filarioidea</taxon>
        <taxon>Onchocercidae</taxon>
        <taxon>Brugia</taxon>
    </lineage>
</organism>
<reference evidence="1" key="2">
    <citation type="submission" date="2012-12" db="EMBL/GenBank/DDBJ databases">
        <authorList>
            <consortium name="WormBase Consortium"/>
            <person name="Ghedin E."/>
            <person name="Paulini M."/>
        </authorList>
    </citation>
    <scope>NUCLEOTIDE SEQUENCE</scope>
    <source>
        <strain evidence="1">FR3</strain>
    </source>
</reference>
<dbReference type="AlphaFoldDB" id="A0A1I9G0Q9"/>
<proteinExistence type="predicted"/>
<sequence>MGGISMDSIFSSSVNARLRKLEIVNIDRLGAEAVPRLMFEKGIRMGPFMIDVTKAAREERVMKALRKLKQTVTSRA</sequence>